<dbReference type="RefSeq" id="WP_082630341.1">
    <property type="nucleotide sequence ID" value="NZ_JYLI01000007.1"/>
</dbReference>
<dbReference type="Gene3D" id="3.30.1330.40">
    <property type="entry name" value="RutC-like"/>
    <property type="match status" value="1"/>
</dbReference>
<dbReference type="PANTHER" id="PTHR11803:SF58">
    <property type="entry name" value="PROTEIN HMF1-RELATED"/>
    <property type="match status" value="1"/>
</dbReference>
<dbReference type="Proteomes" id="UP000181903">
    <property type="component" value="Chromosome I"/>
</dbReference>
<evidence type="ECO:0000256" key="1">
    <source>
        <dbReference type="ARBA" id="ARBA00010552"/>
    </source>
</evidence>
<comment type="similarity">
    <text evidence="1">Belongs to the RutC family.</text>
</comment>
<dbReference type="InterPro" id="IPR006175">
    <property type="entry name" value="YjgF/YER057c/UK114"/>
</dbReference>
<dbReference type="Pfam" id="PF01042">
    <property type="entry name" value="Ribonuc_L-PSP"/>
    <property type="match status" value="1"/>
</dbReference>
<evidence type="ECO:0000313" key="3">
    <source>
        <dbReference type="Proteomes" id="UP000181903"/>
    </source>
</evidence>
<name>A0ABY0RCT4_9PSED</name>
<protein>
    <submittedName>
        <fullName evidence="2">2-iminobutanoate/2-iminopropanoate deaminase</fullName>
    </submittedName>
</protein>
<evidence type="ECO:0000313" key="2">
    <source>
        <dbReference type="EMBL" id="SDN67218.1"/>
    </source>
</evidence>
<dbReference type="CDD" id="cd00448">
    <property type="entry name" value="YjgF_YER057c_UK114_family"/>
    <property type="match status" value="1"/>
</dbReference>
<gene>
    <name evidence="2" type="ORF">SAMN04490208_1073</name>
</gene>
<dbReference type="InterPro" id="IPR035959">
    <property type="entry name" value="RutC-like_sf"/>
</dbReference>
<accession>A0ABY0RCT4</accession>
<organism evidence="2 3">
    <name type="scientific">Pseudomonas poae</name>
    <dbReference type="NCBI Taxonomy" id="200451"/>
    <lineage>
        <taxon>Bacteria</taxon>
        <taxon>Pseudomonadati</taxon>
        <taxon>Pseudomonadota</taxon>
        <taxon>Gammaproteobacteria</taxon>
        <taxon>Pseudomonadales</taxon>
        <taxon>Pseudomonadaceae</taxon>
        <taxon>Pseudomonas</taxon>
    </lineage>
</organism>
<keyword evidence="3" id="KW-1185">Reference proteome</keyword>
<reference evidence="2 3" key="1">
    <citation type="submission" date="2016-10" db="EMBL/GenBank/DDBJ databases">
        <authorList>
            <person name="Varghese N."/>
            <person name="Submissions S."/>
        </authorList>
    </citation>
    <scope>NUCLEOTIDE SEQUENCE [LARGE SCALE GENOMIC DNA]</scope>
    <source>
        <strain evidence="2 3">BS2776</strain>
    </source>
</reference>
<dbReference type="PANTHER" id="PTHR11803">
    <property type="entry name" value="2-IMINOBUTANOATE/2-IMINOPROPANOATE DEAMINASE RIDA"/>
    <property type="match status" value="1"/>
</dbReference>
<dbReference type="SUPFAM" id="SSF55298">
    <property type="entry name" value="YjgF-like"/>
    <property type="match status" value="1"/>
</dbReference>
<dbReference type="EMBL" id="LT629706">
    <property type="protein sequence ID" value="SDN67218.1"/>
    <property type="molecule type" value="Genomic_DNA"/>
</dbReference>
<sequence length="138" mass="15210">MSIAHAPLKAPSWLPVPVESLPAPHFKYSPIVRIGSLLFVSGMVGLDREQGGLVAGGLEVEARTIFENLKNACVELEVGFHQLMLVRVYCSDFTKFGEFNAVWNEYFKDQPPPARTSIGVSALPLSALIEMEFQFAID</sequence>
<proteinExistence type="inferred from homology"/>